<comment type="caution">
    <text evidence="2">The sequence shown here is derived from an EMBL/GenBank/DDBJ whole genome shotgun (WGS) entry which is preliminary data.</text>
</comment>
<organism evidence="2 3">
    <name type="scientific">Cohnella xylanilytica</name>
    <dbReference type="NCBI Taxonomy" id="557555"/>
    <lineage>
        <taxon>Bacteria</taxon>
        <taxon>Bacillati</taxon>
        <taxon>Bacillota</taxon>
        <taxon>Bacilli</taxon>
        <taxon>Bacillales</taxon>
        <taxon>Paenibacillaceae</taxon>
        <taxon>Cohnella</taxon>
    </lineage>
</organism>
<evidence type="ECO:0000313" key="3">
    <source>
        <dbReference type="Proteomes" id="UP000553776"/>
    </source>
</evidence>
<evidence type="ECO:0000313" key="2">
    <source>
        <dbReference type="EMBL" id="MBB6690446.1"/>
    </source>
</evidence>
<accession>A0A841TQ56</accession>
<dbReference type="Pfam" id="PF00583">
    <property type="entry name" value="Acetyltransf_1"/>
    <property type="match status" value="1"/>
</dbReference>
<dbReference type="GO" id="GO:0016747">
    <property type="term" value="F:acyltransferase activity, transferring groups other than amino-acyl groups"/>
    <property type="evidence" value="ECO:0007669"/>
    <property type="project" value="InterPro"/>
</dbReference>
<dbReference type="RefSeq" id="WP_185134478.1">
    <property type="nucleotide sequence ID" value="NZ_JACJVR010000011.1"/>
</dbReference>
<dbReference type="AlphaFoldDB" id="A0A841TQ56"/>
<dbReference type="SUPFAM" id="SSF55729">
    <property type="entry name" value="Acyl-CoA N-acyltransferases (Nat)"/>
    <property type="match status" value="1"/>
</dbReference>
<dbReference type="EMBL" id="JACJVR010000011">
    <property type="protein sequence ID" value="MBB6690446.1"/>
    <property type="molecule type" value="Genomic_DNA"/>
</dbReference>
<dbReference type="Proteomes" id="UP000553776">
    <property type="component" value="Unassembled WGS sequence"/>
</dbReference>
<evidence type="ECO:0000259" key="1">
    <source>
        <dbReference type="PROSITE" id="PS51186"/>
    </source>
</evidence>
<dbReference type="InterPro" id="IPR000182">
    <property type="entry name" value="GNAT_dom"/>
</dbReference>
<keyword evidence="2" id="KW-0808">Transferase</keyword>
<proteinExistence type="predicted"/>
<dbReference type="Gene3D" id="3.40.630.30">
    <property type="match status" value="1"/>
</dbReference>
<keyword evidence="3" id="KW-1185">Reference proteome</keyword>
<name>A0A841TQ56_9BACL</name>
<dbReference type="PROSITE" id="PS51186">
    <property type="entry name" value="GNAT"/>
    <property type="match status" value="1"/>
</dbReference>
<feature type="domain" description="N-acetyltransferase" evidence="1">
    <location>
        <begin position="3"/>
        <end position="166"/>
    </location>
</feature>
<dbReference type="CDD" id="cd04301">
    <property type="entry name" value="NAT_SF"/>
    <property type="match status" value="1"/>
</dbReference>
<sequence length="173" mass="19733">MNLRIRELTEDDPTVISNAFQEQGWNKPVEQYQSYFAEQCRGARITLVAEVDGIFAGYVNVVWESYYPSFRELNIPEINDFNVLLKYRRMGIGSKLMDRAEELISERSEVAGIGVGIYSDYGNAQVLYVKRGYIPDGNGIHNGQRYIHYGENIAVDDDIILYFTKTLSPKNSG</sequence>
<reference evidence="2 3" key="1">
    <citation type="submission" date="2020-08" db="EMBL/GenBank/DDBJ databases">
        <title>Cohnella phylogeny.</title>
        <authorList>
            <person name="Dunlap C."/>
        </authorList>
    </citation>
    <scope>NUCLEOTIDE SEQUENCE [LARGE SCALE GENOMIC DNA]</scope>
    <source>
        <strain evidence="2 3">DSM 25239</strain>
    </source>
</reference>
<gene>
    <name evidence="2" type="ORF">H7B90_03430</name>
</gene>
<protein>
    <submittedName>
        <fullName evidence="2">GNAT family N-acetyltransferase</fullName>
    </submittedName>
</protein>
<dbReference type="InterPro" id="IPR016181">
    <property type="entry name" value="Acyl_CoA_acyltransferase"/>
</dbReference>